<dbReference type="AlphaFoldDB" id="A0A2T1GJ27"/>
<keyword evidence="3" id="KW-1185">Reference proteome</keyword>
<proteinExistence type="predicted"/>
<dbReference type="InterPro" id="IPR016187">
    <property type="entry name" value="CTDL_fold"/>
</dbReference>
<dbReference type="Proteomes" id="UP000238937">
    <property type="component" value="Unassembled WGS sequence"/>
</dbReference>
<comment type="caution">
    <text evidence="2">The sequence shown here is derived from an EMBL/GenBank/DDBJ whole genome shotgun (WGS) entry which is preliminary data.</text>
</comment>
<dbReference type="GO" id="GO:0120147">
    <property type="term" value="F:formylglycine-generating oxidase activity"/>
    <property type="evidence" value="ECO:0007669"/>
    <property type="project" value="TreeGrafter"/>
</dbReference>
<dbReference type="InterPro" id="IPR051043">
    <property type="entry name" value="Sulfatase_Mod_Factor_Kinase"/>
</dbReference>
<dbReference type="OrthoDB" id="3981129at2"/>
<dbReference type="Gene3D" id="3.90.1580.10">
    <property type="entry name" value="paralog of FGE (formylglycine-generating enzyme)"/>
    <property type="match status" value="1"/>
</dbReference>
<sequence length="253" mass="28289">MKLMLQSFEFTTAKISDTGQISYFEKQGKYLDVELDANTVLTLVLASTETLASEDNTQPSFLIGKYPITQKQWYKVMKSFQYGGNLGFKKPVMASWVDAMEFCDRLSHKEGKEYRLPTEAEWEIACRAGSKTIFSFGNILTPDLASFGKDSSITGIRYKTTSEPIMNVGMFPPNDFGIHDMHGNIWEWCLETQPNPYPGLRPIRGGAYYSPAESCGCSSQGSFRYRHKFGVVAIVAKVSRAASKNRKAASGLF</sequence>
<protein>
    <recommendedName>
        <fullName evidence="1">Sulfatase-modifying factor enzyme-like domain-containing protein</fullName>
    </recommendedName>
</protein>
<evidence type="ECO:0000313" key="3">
    <source>
        <dbReference type="Proteomes" id="UP000238937"/>
    </source>
</evidence>
<dbReference type="Pfam" id="PF03781">
    <property type="entry name" value="FGE-sulfatase"/>
    <property type="match status" value="1"/>
</dbReference>
<gene>
    <name evidence="2" type="ORF">C7B77_07170</name>
</gene>
<dbReference type="SUPFAM" id="SSF56436">
    <property type="entry name" value="C-type lectin-like"/>
    <property type="match status" value="1"/>
</dbReference>
<evidence type="ECO:0000313" key="2">
    <source>
        <dbReference type="EMBL" id="PSB57772.1"/>
    </source>
</evidence>
<accession>A0A2T1GJ27</accession>
<dbReference type="EMBL" id="PVWO01000062">
    <property type="protein sequence ID" value="PSB57772.1"/>
    <property type="molecule type" value="Genomic_DNA"/>
</dbReference>
<evidence type="ECO:0000259" key="1">
    <source>
        <dbReference type="Pfam" id="PF03781"/>
    </source>
</evidence>
<dbReference type="PANTHER" id="PTHR23150:SF19">
    <property type="entry name" value="FORMYLGLYCINE-GENERATING ENZYME"/>
    <property type="match status" value="1"/>
</dbReference>
<feature type="domain" description="Sulfatase-modifying factor enzyme-like" evidence="1">
    <location>
        <begin position="51"/>
        <end position="192"/>
    </location>
</feature>
<dbReference type="PANTHER" id="PTHR23150">
    <property type="entry name" value="SULFATASE MODIFYING FACTOR 1, 2"/>
    <property type="match status" value="1"/>
</dbReference>
<name>A0A2T1GJ27_9CYAN</name>
<organism evidence="2 3">
    <name type="scientific">Chamaesiphon polymorphus CCALA 037</name>
    <dbReference type="NCBI Taxonomy" id="2107692"/>
    <lineage>
        <taxon>Bacteria</taxon>
        <taxon>Bacillati</taxon>
        <taxon>Cyanobacteriota</taxon>
        <taxon>Cyanophyceae</taxon>
        <taxon>Gomontiellales</taxon>
        <taxon>Chamaesiphonaceae</taxon>
        <taxon>Chamaesiphon</taxon>
    </lineage>
</organism>
<dbReference type="InterPro" id="IPR042095">
    <property type="entry name" value="SUMF_sf"/>
</dbReference>
<reference evidence="2 3" key="1">
    <citation type="submission" date="2018-03" db="EMBL/GenBank/DDBJ databases">
        <title>The ancient ancestry and fast evolution of plastids.</title>
        <authorList>
            <person name="Moore K.R."/>
            <person name="Magnabosco C."/>
            <person name="Momper L."/>
            <person name="Gold D.A."/>
            <person name="Bosak T."/>
            <person name="Fournier G.P."/>
        </authorList>
    </citation>
    <scope>NUCLEOTIDE SEQUENCE [LARGE SCALE GENOMIC DNA]</scope>
    <source>
        <strain evidence="2 3">CCALA 037</strain>
    </source>
</reference>
<dbReference type="InterPro" id="IPR005532">
    <property type="entry name" value="SUMF_dom"/>
</dbReference>